<protein>
    <submittedName>
        <fullName evidence="2">Uncharacterized protein</fullName>
    </submittedName>
</protein>
<gene>
    <name evidence="2" type="ORF">FISHEDRAFT_69303</name>
</gene>
<evidence type="ECO:0000256" key="1">
    <source>
        <dbReference type="SAM" id="MobiDB-lite"/>
    </source>
</evidence>
<dbReference type="Proteomes" id="UP000054144">
    <property type="component" value="Unassembled WGS sequence"/>
</dbReference>
<evidence type="ECO:0000313" key="3">
    <source>
        <dbReference type="Proteomes" id="UP000054144"/>
    </source>
</evidence>
<name>A0A0D7AMS7_9AGAR</name>
<keyword evidence="3" id="KW-1185">Reference proteome</keyword>
<proteinExistence type="predicted"/>
<evidence type="ECO:0000313" key="2">
    <source>
        <dbReference type="EMBL" id="KIY53170.1"/>
    </source>
</evidence>
<dbReference type="EMBL" id="KN881628">
    <property type="protein sequence ID" value="KIY53170.1"/>
    <property type="molecule type" value="Genomic_DNA"/>
</dbReference>
<accession>A0A0D7AMS7</accession>
<reference evidence="2 3" key="1">
    <citation type="journal article" date="2015" name="Fungal Genet. Biol.">
        <title>Evolution of novel wood decay mechanisms in Agaricales revealed by the genome sequences of Fistulina hepatica and Cylindrobasidium torrendii.</title>
        <authorList>
            <person name="Floudas D."/>
            <person name="Held B.W."/>
            <person name="Riley R."/>
            <person name="Nagy L.G."/>
            <person name="Koehler G."/>
            <person name="Ransdell A.S."/>
            <person name="Younus H."/>
            <person name="Chow J."/>
            <person name="Chiniquy J."/>
            <person name="Lipzen A."/>
            <person name="Tritt A."/>
            <person name="Sun H."/>
            <person name="Haridas S."/>
            <person name="LaButti K."/>
            <person name="Ohm R.A."/>
            <person name="Kues U."/>
            <person name="Blanchette R.A."/>
            <person name="Grigoriev I.V."/>
            <person name="Minto R.E."/>
            <person name="Hibbett D.S."/>
        </authorList>
    </citation>
    <scope>NUCLEOTIDE SEQUENCE [LARGE SCALE GENOMIC DNA]</scope>
    <source>
        <strain evidence="2 3">ATCC 64428</strain>
    </source>
</reference>
<sequence>MSFVAIHSNASSMQCGAHVHSSATRPLEIQCPKPARLSDPPPLLSMDPLLIDVLGDLIRDTTSPHRVFSEEEGLQAFNLCWINECRRLCGYFGYGYFQTDSVSDSSSSSDGTPGNCGWDDSTPGESPSFNQISYVADRVPSSCPRSCDWPSDCVVSGIQENALGLEEMSLSSYCTHESSAPFQSMGMARHIGDGVHVPEPRQKSGEFGAVESLWIKQYTQKPDFGGWSSSFFH</sequence>
<organism evidence="2 3">
    <name type="scientific">Fistulina hepatica ATCC 64428</name>
    <dbReference type="NCBI Taxonomy" id="1128425"/>
    <lineage>
        <taxon>Eukaryota</taxon>
        <taxon>Fungi</taxon>
        <taxon>Dikarya</taxon>
        <taxon>Basidiomycota</taxon>
        <taxon>Agaricomycotina</taxon>
        <taxon>Agaricomycetes</taxon>
        <taxon>Agaricomycetidae</taxon>
        <taxon>Agaricales</taxon>
        <taxon>Fistulinaceae</taxon>
        <taxon>Fistulina</taxon>
    </lineage>
</organism>
<dbReference type="AlphaFoldDB" id="A0A0D7AMS7"/>
<feature type="region of interest" description="Disordered" evidence="1">
    <location>
        <begin position="103"/>
        <end position="124"/>
    </location>
</feature>